<dbReference type="OrthoDB" id="2697487at2"/>
<dbReference type="KEGG" id="nmk:CHR53_18940"/>
<dbReference type="Pfam" id="PF17313">
    <property type="entry name" value="DUF5359"/>
    <property type="match status" value="1"/>
</dbReference>
<gene>
    <name evidence="2" type="ORF">CHR53_18940</name>
</gene>
<evidence type="ECO:0000313" key="2">
    <source>
        <dbReference type="EMBL" id="AZU63167.1"/>
    </source>
</evidence>
<sequence length="59" mass="7067">MKKIERLLIKLIIVQFIFLVVTQFFFHQLDLLPEVKELAKYEGVNENTFTDILQTIKEK</sequence>
<evidence type="ECO:0000313" key="3">
    <source>
        <dbReference type="Proteomes" id="UP000282892"/>
    </source>
</evidence>
<dbReference type="InterPro" id="IPR035281">
    <property type="entry name" value="DUF5359"/>
</dbReference>
<organism evidence="2 3">
    <name type="scientific">Neobacillus mesonae</name>
    <dbReference type="NCBI Taxonomy" id="1193713"/>
    <lineage>
        <taxon>Bacteria</taxon>
        <taxon>Bacillati</taxon>
        <taxon>Bacillota</taxon>
        <taxon>Bacilli</taxon>
        <taxon>Bacillales</taxon>
        <taxon>Bacillaceae</taxon>
        <taxon>Neobacillus</taxon>
    </lineage>
</organism>
<keyword evidence="1" id="KW-0812">Transmembrane</keyword>
<reference evidence="2 3" key="1">
    <citation type="submission" date="2017-07" db="EMBL/GenBank/DDBJ databases">
        <title>The complete genome sequence of Bacillus mesonae strain H20-5, an efficient strain improving plant abiotic stress resistance.</title>
        <authorList>
            <person name="Kim S.Y."/>
            <person name="Song H."/>
            <person name="Sang M.K."/>
            <person name="Weon H.-Y."/>
            <person name="Song J."/>
        </authorList>
    </citation>
    <scope>NUCLEOTIDE SEQUENCE [LARGE SCALE GENOMIC DNA]</scope>
    <source>
        <strain evidence="2 3">H20-5</strain>
    </source>
</reference>
<proteinExistence type="predicted"/>
<name>A0A3T0I1G1_9BACI</name>
<accession>A0A3T0I1G1</accession>
<protein>
    <submittedName>
        <fullName evidence="2">Uncharacterized protein</fullName>
    </submittedName>
</protein>
<keyword evidence="1" id="KW-0472">Membrane</keyword>
<dbReference type="AlphaFoldDB" id="A0A3T0I1G1"/>
<feature type="transmembrane region" description="Helical" evidence="1">
    <location>
        <begin position="7"/>
        <end position="26"/>
    </location>
</feature>
<dbReference type="STRING" id="1193713.GCA_001636315_00624"/>
<evidence type="ECO:0000256" key="1">
    <source>
        <dbReference type="SAM" id="Phobius"/>
    </source>
</evidence>
<keyword evidence="3" id="KW-1185">Reference proteome</keyword>
<dbReference type="Proteomes" id="UP000282892">
    <property type="component" value="Chromosome"/>
</dbReference>
<keyword evidence="1" id="KW-1133">Transmembrane helix</keyword>
<dbReference type="EMBL" id="CP022572">
    <property type="protein sequence ID" value="AZU63167.1"/>
    <property type="molecule type" value="Genomic_DNA"/>
</dbReference>
<dbReference type="RefSeq" id="WP_066385089.1">
    <property type="nucleotide sequence ID" value="NZ_CP022572.1"/>
</dbReference>